<dbReference type="OrthoDB" id="6354171at2759"/>
<evidence type="ECO:0000313" key="11">
    <source>
        <dbReference type="Proteomes" id="UP000504610"/>
    </source>
</evidence>
<name>A0A6J0MD62_RAPSA</name>
<dbReference type="Pfam" id="PF00096">
    <property type="entry name" value="zf-C2H2"/>
    <property type="match status" value="1"/>
</dbReference>
<evidence type="ECO:0000256" key="8">
    <source>
        <dbReference type="PROSITE-ProRule" id="PRU00042"/>
    </source>
</evidence>
<dbReference type="InterPro" id="IPR036236">
    <property type="entry name" value="Znf_C2H2_sf"/>
</dbReference>
<dbReference type="KEGG" id="rsz:108842052"/>
<evidence type="ECO:0000259" key="10">
    <source>
        <dbReference type="PROSITE" id="PS50157"/>
    </source>
</evidence>
<keyword evidence="1" id="KW-0479">Metal-binding</keyword>
<dbReference type="InterPro" id="IPR055187">
    <property type="entry name" value="C2CH-3rd_BIRD-IDD"/>
</dbReference>
<protein>
    <submittedName>
        <fullName evidence="12">Zinc finger protein JACKDAW</fullName>
    </submittedName>
</protein>
<evidence type="ECO:0000256" key="4">
    <source>
        <dbReference type="ARBA" id="ARBA00022833"/>
    </source>
</evidence>
<keyword evidence="11" id="KW-1185">Reference proteome</keyword>
<sequence length="507" mass="55792">MHMIPGDPFSVSSSMGGFVHQEEHLRHLQQHMPDLNPNSNTNPNAKPNSSSAKKKRNQPGTPDPDADVIALSPTTLMATNRFVCEICNKGFQRDQNLQLHRRGHNLPWKLKQRSNKEVIKKKVYICPIKTCVHHDASRALGDLTGIKKHYSRKHGEKKYKCEKCSKKYAVQSDWKAHAKTCGTREYKCDCGTLFSRKDSFITHRAFCDALTEEGARMSSLSNPAISKTTTNLNFGNDTHFMNNPNLPHGFVHRGVHHPDINAAISQFGLGFGHDLSSMHAQGLSEMVQMAPAGSHHLFPLSSSSSLPDFSGHHHNQQFQIPTTSTNSNLTLSSSQQTSASLPSLQQQHQTPKDSSFSPLFSSSSDNKQNKPLSPMSATALLQKAAQMGSTRSNSTTTPSIFAGATMTSSASAGSHFPPRSSSPMMIQQQLNTNVRRENHNFSPPISGVTTSSGDNNNQFQSNGSGLNPAQQMGLTRDFLGVRNEHHPHQTGYRPFLPQELARFSPLG</sequence>
<dbReference type="FunFam" id="3.30.160.60:FF:000131">
    <property type="entry name" value="protein indeterminate-domain 5, chloroplastic-like"/>
    <property type="match status" value="1"/>
</dbReference>
<dbReference type="SMART" id="SM00355">
    <property type="entry name" value="ZnF_C2H2"/>
    <property type="match status" value="3"/>
</dbReference>
<evidence type="ECO:0000256" key="7">
    <source>
        <dbReference type="ARBA" id="ARBA00023163"/>
    </source>
</evidence>
<dbReference type="PROSITE" id="PS00028">
    <property type="entry name" value="ZINC_FINGER_C2H2_1"/>
    <property type="match status" value="1"/>
</dbReference>
<dbReference type="Pfam" id="PF22995">
    <property type="entry name" value="C2CH-3rd_BIRD-IDD"/>
    <property type="match status" value="1"/>
</dbReference>
<feature type="region of interest" description="Disordered" evidence="9">
    <location>
        <begin position="382"/>
        <end position="401"/>
    </location>
</feature>
<keyword evidence="3 8" id="KW-0863">Zinc-finger</keyword>
<keyword evidence="6" id="KW-0238">DNA-binding</keyword>
<evidence type="ECO:0000256" key="9">
    <source>
        <dbReference type="SAM" id="MobiDB-lite"/>
    </source>
</evidence>
<dbReference type="Proteomes" id="UP000504610">
    <property type="component" value="Chromosome 2"/>
</dbReference>
<dbReference type="AlphaFoldDB" id="A0A6J0MD62"/>
<dbReference type="GO" id="GO:0003700">
    <property type="term" value="F:DNA-binding transcription factor activity"/>
    <property type="evidence" value="ECO:0007669"/>
    <property type="project" value="TreeGrafter"/>
</dbReference>
<dbReference type="SUPFAM" id="SSF57667">
    <property type="entry name" value="beta-beta-alpha zinc fingers"/>
    <property type="match status" value="1"/>
</dbReference>
<feature type="domain" description="C2H2-type" evidence="10">
    <location>
        <begin position="82"/>
        <end position="104"/>
    </location>
</feature>
<dbReference type="PANTHER" id="PTHR10593">
    <property type="entry name" value="SERINE/THREONINE-PROTEIN KINASE RIO"/>
    <property type="match status" value="1"/>
</dbReference>
<dbReference type="InterPro" id="IPR055185">
    <property type="entry name" value="C2CH-4th_BIRD-IDD"/>
</dbReference>
<dbReference type="RefSeq" id="XP_018470362.1">
    <property type="nucleotide sequence ID" value="XM_018614860.2"/>
</dbReference>
<accession>A0A6J0MD62</accession>
<evidence type="ECO:0000256" key="3">
    <source>
        <dbReference type="ARBA" id="ARBA00022771"/>
    </source>
</evidence>
<dbReference type="InterPro" id="IPR013087">
    <property type="entry name" value="Znf_C2H2_type"/>
</dbReference>
<evidence type="ECO:0000256" key="1">
    <source>
        <dbReference type="ARBA" id="ARBA00022723"/>
    </source>
</evidence>
<dbReference type="GO" id="GO:0003677">
    <property type="term" value="F:DNA binding"/>
    <property type="evidence" value="ECO:0007669"/>
    <property type="project" value="UniProtKB-KW"/>
</dbReference>
<dbReference type="Gene3D" id="3.30.160.60">
    <property type="entry name" value="Classic Zinc Finger"/>
    <property type="match status" value="2"/>
</dbReference>
<feature type="region of interest" description="Disordered" evidence="9">
    <location>
        <begin position="307"/>
        <end position="373"/>
    </location>
</feature>
<organism evidence="11 12">
    <name type="scientific">Raphanus sativus</name>
    <name type="common">Radish</name>
    <name type="synonym">Raphanus raphanistrum var. sativus</name>
    <dbReference type="NCBI Taxonomy" id="3726"/>
    <lineage>
        <taxon>Eukaryota</taxon>
        <taxon>Viridiplantae</taxon>
        <taxon>Streptophyta</taxon>
        <taxon>Embryophyta</taxon>
        <taxon>Tracheophyta</taxon>
        <taxon>Spermatophyta</taxon>
        <taxon>Magnoliopsida</taxon>
        <taxon>eudicotyledons</taxon>
        <taxon>Gunneridae</taxon>
        <taxon>Pentapetalae</taxon>
        <taxon>rosids</taxon>
        <taxon>malvids</taxon>
        <taxon>Brassicales</taxon>
        <taxon>Brassicaceae</taxon>
        <taxon>Brassiceae</taxon>
        <taxon>Raphanus</taxon>
    </lineage>
</organism>
<dbReference type="Pfam" id="PF22992">
    <property type="entry name" value="C2CH-4th_BIRD-IDD"/>
    <property type="match status" value="1"/>
</dbReference>
<dbReference type="InterPro" id="IPR031140">
    <property type="entry name" value="IDD1-16"/>
</dbReference>
<dbReference type="PROSITE" id="PS50157">
    <property type="entry name" value="ZINC_FINGER_C2H2_2"/>
    <property type="match status" value="1"/>
</dbReference>
<reference evidence="12" key="2">
    <citation type="submission" date="2025-08" db="UniProtKB">
        <authorList>
            <consortium name="RefSeq"/>
        </authorList>
    </citation>
    <scope>IDENTIFICATION</scope>
    <source>
        <tissue evidence="12">Leaf</tissue>
    </source>
</reference>
<gene>
    <name evidence="12" type="primary">LOC108842052</name>
</gene>
<keyword evidence="2" id="KW-0677">Repeat</keyword>
<evidence type="ECO:0000256" key="6">
    <source>
        <dbReference type="ARBA" id="ARBA00023125"/>
    </source>
</evidence>
<evidence type="ECO:0000313" key="12">
    <source>
        <dbReference type="RefSeq" id="XP_018470362.1"/>
    </source>
</evidence>
<dbReference type="InterPro" id="IPR055186">
    <property type="entry name" value="C2H2-2nd_BIRD-IDD"/>
</dbReference>
<feature type="region of interest" description="Disordered" evidence="9">
    <location>
        <begin position="31"/>
        <end position="68"/>
    </location>
</feature>
<dbReference type="GO" id="GO:0008270">
    <property type="term" value="F:zinc ion binding"/>
    <property type="evidence" value="ECO:0007669"/>
    <property type="project" value="UniProtKB-KW"/>
</dbReference>
<keyword evidence="4" id="KW-0862">Zinc</keyword>
<reference evidence="11" key="1">
    <citation type="journal article" date="2019" name="Database">
        <title>The radish genome database (RadishGD): an integrated information resource for radish genomics.</title>
        <authorList>
            <person name="Yu H.J."/>
            <person name="Baek S."/>
            <person name="Lee Y.J."/>
            <person name="Cho A."/>
            <person name="Mun J.H."/>
        </authorList>
    </citation>
    <scope>NUCLEOTIDE SEQUENCE [LARGE SCALE GENOMIC DNA]</scope>
    <source>
        <strain evidence="11">cv. WK10039</strain>
    </source>
</reference>
<dbReference type="GO" id="GO:0005634">
    <property type="term" value="C:nucleus"/>
    <property type="evidence" value="ECO:0007669"/>
    <property type="project" value="TreeGrafter"/>
</dbReference>
<feature type="compositionally biased region" description="Low complexity" evidence="9">
    <location>
        <begin position="321"/>
        <end position="347"/>
    </location>
</feature>
<keyword evidence="5" id="KW-0805">Transcription regulation</keyword>
<evidence type="ECO:0000256" key="2">
    <source>
        <dbReference type="ARBA" id="ARBA00022737"/>
    </source>
</evidence>
<feature type="compositionally biased region" description="Low complexity" evidence="9">
    <location>
        <begin position="354"/>
        <end position="364"/>
    </location>
</feature>
<dbReference type="GeneID" id="108842052"/>
<evidence type="ECO:0000256" key="5">
    <source>
        <dbReference type="ARBA" id="ARBA00023015"/>
    </source>
</evidence>
<feature type="compositionally biased region" description="Polar residues" evidence="9">
    <location>
        <begin position="387"/>
        <end position="399"/>
    </location>
</feature>
<keyword evidence="7" id="KW-0804">Transcription</keyword>
<feature type="compositionally biased region" description="Low complexity" evidence="9">
    <location>
        <begin position="36"/>
        <end position="51"/>
    </location>
</feature>
<dbReference type="PANTHER" id="PTHR10593:SF231">
    <property type="entry name" value="PROTEIN INDETERMINATE-DOMAIN 13-RELATED"/>
    <property type="match status" value="1"/>
</dbReference>
<dbReference type="FunFam" id="3.30.160.60:FF:000554">
    <property type="entry name" value="protein indeterminate-domain 12-like"/>
    <property type="match status" value="1"/>
</dbReference>
<dbReference type="Pfam" id="PF22996">
    <property type="entry name" value="C2H2-2nd_BIRD-IDD"/>
    <property type="match status" value="1"/>
</dbReference>
<proteinExistence type="predicted"/>